<dbReference type="SMART" id="SM00220">
    <property type="entry name" value="S_TKc"/>
    <property type="match status" value="1"/>
</dbReference>
<keyword evidence="6" id="KW-0221">Differentiation</keyword>
<keyword evidence="5 11" id="KW-0547">Nucleotide-binding</keyword>
<dbReference type="GO" id="GO:0005524">
    <property type="term" value="F:ATP binding"/>
    <property type="evidence" value="ECO:0007669"/>
    <property type="project" value="UniProtKB-UniRule"/>
</dbReference>
<evidence type="ECO:0000256" key="7">
    <source>
        <dbReference type="ARBA" id="ARBA00022840"/>
    </source>
</evidence>
<evidence type="ECO:0000313" key="14">
    <source>
        <dbReference type="EMBL" id="KAF2880636.1"/>
    </source>
</evidence>
<keyword evidence="7 11" id="KW-0067">ATP-binding</keyword>
<keyword evidence="10" id="KW-0744">Spermatogenesis</keyword>
<protein>
    <recommendedName>
        <fullName evidence="13">Protein kinase domain-containing protein</fullName>
    </recommendedName>
</protein>
<sequence length="316" mass="36356">MSQQQQRERKQKKVIPNEVANLRMLKKMGYTIGKKIGEGTYSRVCIATRNLENVQRKFACKIINKNIAGVEFIKRFLPRELKVVTMINHPNIVTVSNIIEINEIIYMFMDYCRNGDLLEYIRTNGPLMENKARHYFRQLVDAVEYLHNRNLAHRDLKCENVLLTMNNSVKLGDFGFARSCINEQNGSKILSSTFCGSAAYAAPEILQGIPYDPKMYDIWALGCILYIMLSASMPFDDSNIKRMLKSQLSKSVCFQDFCVWSLNSSSLSNLIGHLLEPNVKKRATIKQVTNSQWLQELTFKKCKHILMTVSDTDPYN</sequence>
<name>A0A8K0FZK2_IGNLU</name>
<dbReference type="OrthoDB" id="541276at2759"/>
<feature type="domain" description="Protein kinase" evidence="13">
    <location>
        <begin position="30"/>
        <end position="294"/>
    </location>
</feature>
<dbReference type="FunFam" id="1.10.510.10:FF:000658">
    <property type="entry name" value="Protein CBG12184"/>
    <property type="match status" value="1"/>
</dbReference>
<comment type="cofactor">
    <cofactor evidence="1">
        <name>Mg(2+)</name>
        <dbReference type="ChEBI" id="CHEBI:18420"/>
    </cofactor>
</comment>
<dbReference type="GO" id="GO:0000287">
    <property type="term" value="F:magnesium ion binding"/>
    <property type="evidence" value="ECO:0007669"/>
    <property type="project" value="UniProtKB-ARBA"/>
</dbReference>
<dbReference type="GO" id="GO:0007283">
    <property type="term" value="P:spermatogenesis"/>
    <property type="evidence" value="ECO:0007669"/>
    <property type="project" value="UniProtKB-KW"/>
</dbReference>
<dbReference type="PROSITE" id="PS00108">
    <property type="entry name" value="PROTEIN_KINASE_ST"/>
    <property type="match status" value="1"/>
</dbReference>
<evidence type="ECO:0000256" key="10">
    <source>
        <dbReference type="ARBA" id="ARBA00022871"/>
    </source>
</evidence>
<dbReference type="Gene3D" id="1.10.510.10">
    <property type="entry name" value="Transferase(Phosphotransferase) domain 1"/>
    <property type="match status" value="1"/>
</dbReference>
<dbReference type="PROSITE" id="PS00107">
    <property type="entry name" value="PROTEIN_KINASE_ATP"/>
    <property type="match status" value="1"/>
</dbReference>
<evidence type="ECO:0000256" key="5">
    <source>
        <dbReference type="ARBA" id="ARBA00022741"/>
    </source>
</evidence>
<proteinExistence type="inferred from homology"/>
<dbReference type="GO" id="GO:0000226">
    <property type="term" value="P:microtubule cytoskeleton organization"/>
    <property type="evidence" value="ECO:0007669"/>
    <property type="project" value="TreeGrafter"/>
</dbReference>
<dbReference type="InterPro" id="IPR017441">
    <property type="entry name" value="Protein_kinase_ATP_BS"/>
</dbReference>
<dbReference type="PROSITE" id="PS50011">
    <property type="entry name" value="PROTEIN_KINASE_DOM"/>
    <property type="match status" value="1"/>
</dbReference>
<dbReference type="InterPro" id="IPR008271">
    <property type="entry name" value="Ser/Thr_kinase_AS"/>
</dbReference>
<evidence type="ECO:0000313" key="15">
    <source>
        <dbReference type="Proteomes" id="UP000801492"/>
    </source>
</evidence>
<evidence type="ECO:0000256" key="6">
    <source>
        <dbReference type="ARBA" id="ARBA00022782"/>
    </source>
</evidence>
<evidence type="ECO:0000256" key="4">
    <source>
        <dbReference type="ARBA" id="ARBA00022723"/>
    </source>
</evidence>
<dbReference type="Pfam" id="PF00069">
    <property type="entry name" value="Pkinase"/>
    <property type="match status" value="1"/>
</dbReference>
<evidence type="ECO:0000256" key="9">
    <source>
        <dbReference type="ARBA" id="ARBA00022843"/>
    </source>
</evidence>
<dbReference type="EMBL" id="VTPC01090934">
    <property type="protein sequence ID" value="KAF2880636.1"/>
    <property type="molecule type" value="Genomic_DNA"/>
</dbReference>
<evidence type="ECO:0000256" key="12">
    <source>
        <dbReference type="RuleBase" id="RU000304"/>
    </source>
</evidence>
<evidence type="ECO:0000256" key="11">
    <source>
        <dbReference type="PROSITE-ProRule" id="PRU10141"/>
    </source>
</evidence>
<keyword evidence="4" id="KW-0479">Metal-binding</keyword>
<dbReference type="SUPFAM" id="SSF56112">
    <property type="entry name" value="Protein kinase-like (PK-like)"/>
    <property type="match status" value="1"/>
</dbReference>
<dbReference type="GO" id="GO:0005737">
    <property type="term" value="C:cytoplasm"/>
    <property type="evidence" value="ECO:0007669"/>
    <property type="project" value="TreeGrafter"/>
</dbReference>
<dbReference type="GO" id="GO:0030154">
    <property type="term" value="P:cell differentiation"/>
    <property type="evidence" value="ECO:0007669"/>
    <property type="project" value="UniProtKB-KW"/>
</dbReference>
<keyword evidence="8" id="KW-0460">Magnesium</keyword>
<dbReference type="GO" id="GO:0035556">
    <property type="term" value="P:intracellular signal transduction"/>
    <property type="evidence" value="ECO:0007669"/>
    <property type="project" value="TreeGrafter"/>
</dbReference>
<gene>
    <name evidence="14" type="ORF">ILUMI_25530</name>
</gene>
<feature type="binding site" evidence="11">
    <location>
        <position position="61"/>
    </location>
    <ligand>
        <name>ATP</name>
        <dbReference type="ChEBI" id="CHEBI:30616"/>
    </ligand>
</feature>
<evidence type="ECO:0000256" key="3">
    <source>
        <dbReference type="ARBA" id="ARBA00022553"/>
    </source>
</evidence>
<keyword evidence="12" id="KW-0418">Kinase</keyword>
<keyword evidence="12" id="KW-0808">Transferase</keyword>
<accession>A0A8K0FZK2</accession>
<evidence type="ECO:0000256" key="2">
    <source>
        <dbReference type="ARBA" id="ARBA00022473"/>
    </source>
</evidence>
<organism evidence="14 15">
    <name type="scientific">Ignelater luminosus</name>
    <name type="common">Cucubano</name>
    <name type="synonym">Pyrophorus luminosus</name>
    <dbReference type="NCBI Taxonomy" id="2038154"/>
    <lineage>
        <taxon>Eukaryota</taxon>
        <taxon>Metazoa</taxon>
        <taxon>Ecdysozoa</taxon>
        <taxon>Arthropoda</taxon>
        <taxon>Hexapoda</taxon>
        <taxon>Insecta</taxon>
        <taxon>Pterygota</taxon>
        <taxon>Neoptera</taxon>
        <taxon>Endopterygota</taxon>
        <taxon>Coleoptera</taxon>
        <taxon>Polyphaga</taxon>
        <taxon>Elateriformia</taxon>
        <taxon>Elateroidea</taxon>
        <taxon>Elateridae</taxon>
        <taxon>Agrypninae</taxon>
        <taxon>Pyrophorini</taxon>
        <taxon>Ignelater</taxon>
    </lineage>
</organism>
<dbReference type="AlphaFoldDB" id="A0A8K0FZK2"/>
<keyword evidence="15" id="KW-1185">Reference proteome</keyword>
<comment type="similarity">
    <text evidence="12">Belongs to the protein kinase superfamily.</text>
</comment>
<dbReference type="PANTHER" id="PTHR24346">
    <property type="entry name" value="MAP/MICROTUBULE AFFINITY-REGULATING KINASE"/>
    <property type="match status" value="1"/>
</dbReference>
<keyword evidence="12" id="KW-0723">Serine/threonine-protein kinase</keyword>
<evidence type="ECO:0000256" key="1">
    <source>
        <dbReference type="ARBA" id="ARBA00001946"/>
    </source>
</evidence>
<dbReference type="PANTHER" id="PTHR24346:SF102">
    <property type="entry name" value="TESTIS-SPECIFIC SERINE_THREONINE-PROTEIN KINASE 1"/>
    <property type="match status" value="1"/>
</dbReference>
<keyword evidence="9" id="KW-0832">Ubl conjugation</keyword>
<keyword evidence="3" id="KW-0597">Phosphoprotein</keyword>
<evidence type="ECO:0000256" key="8">
    <source>
        <dbReference type="ARBA" id="ARBA00022842"/>
    </source>
</evidence>
<dbReference type="InterPro" id="IPR011009">
    <property type="entry name" value="Kinase-like_dom_sf"/>
</dbReference>
<dbReference type="Proteomes" id="UP000801492">
    <property type="component" value="Unassembled WGS sequence"/>
</dbReference>
<dbReference type="GO" id="GO:0050321">
    <property type="term" value="F:tau-protein kinase activity"/>
    <property type="evidence" value="ECO:0007669"/>
    <property type="project" value="TreeGrafter"/>
</dbReference>
<dbReference type="CDD" id="cd14080">
    <property type="entry name" value="STKc_TSSK-like"/>
    <property type="match status" value="1"/>
</dbReference>
<reference evidence="14" key="1">
    <citation type="submission" date="2019-08" db="EMBL/GenBank/DDBJ databases">
        <title>The genome of the North American firefly Photinus pyralis.</title>
        <authorList>
            <consortium name="Photinus pyralis genome working group"/>
            <person name="Fallon T.R."/>
            <person name="Sander Lower S.E."/>
            <person name="Weng J.-K."/>
        </authorList>
    </citation>
    <scope>NUCLEOTIDE SEQUENCE</scope>
    <source>
        <strain evidence="14">TRF0915ILg1</strain>
        <tissue evidence="14">Whole body</tissue>
    </source>
</reference>
<dbReference type="InterPro" id="IPR000719">
    <property type="entry name" value="Prot_kinase_dom"/>
</dbReference>
<comment type="caution">
    <text evidence="14">The sequence shown here is derived from an EMBL/GenBank/DDBJ whole genome shotgun (WGS) entry which is preliminary data.</text>
</comment>
<evidence type="ECO:0000259" key="13">
    <source>
        <dbReference type="PROSITE" id="PS50011"/>
    </source>
</evidence>
<keyword evidence="2" id="KW-0217">Developmental protein</keyword>